<accession>A0ACB7Y8B5</accession>
<name>A0ACB7Y8B5_9ERIC</name>
<gene>
    <name evidence="1" type="ORF">Vadar_022519</name>
</gene>
<keyword evidence="2" id="KW-1185">Reference proteome</keyword>
<sequence length="89" mass="10022">MGTGTKFFHASVMQRRARNRICGIEKADGVWTNNPSEVQSEFRPFFSELFAASLLIQHQETVEAIPGRVSDTMNRSLICPVIDTEIHEA</sequence>
<protein>
    <submittedName>
        <fullName evidence="1">Uncharacterized protein</fullName>
    </submittedName>
</protein>
<evidence type="ECO:0000313" key="1">
    <source>
        <dbReference type="EMBL" id="KAH7849756.1"/>
    </source>
</evidence>
<dbReference type="EMBL" id="CM037157">
    <property type="protein sequence ID" value="KAH7849756.1"/>
    <property type="molecule type" value="Genomic_DNA"/>
</dbReference>
<comment type="caution">
    <text evidence="1">The sequence shown here is derived from an EMBL/GenBank/DDBJ whole genome shotgun (WGS) entry which is preliminary data.</text>
</comment>
<proteinExistence type="predicted"/>
<reference evidence="1 2" key="1">
    <citation type="journal article" date="2021" name="Hortic Res">
        <title>High-quality reference genome and annotation aids understanding of berry development for evergreen blueberry (Vaccinium darrowii).</title>
        <authorList>
            <person name="Yu J."/>
            <person name="Hulse-Kemp A.M."/>
            <person name="Babiker E."/>
            <person name="Staton M."/>
        </authorList>
    </citation>
    <scope>NUCLEOTIDE SEQUENCE [LARGE SCALE GENOMIC DNA]</scope>
    <source>
        <strain evidence="2">cv. NJ 8807/NJ 8810</strain>
        <tissue evidence="1">Young leaf</tissue>
    </source>
</reference>
<evidence type="ECO:0000313" key="2">
    <source>
        <dbReference type="Proteomes" id="UP000828048"/>
    </source>
</evidence>
<organism evidence="1 2">
    <name type="scientific">Vaccinium darrowii</name>
    <dbReference type="NCBI Taxonomy" id="229202"/>
    <lineage>
        <taxon>Eukaryota</taxon>
        <taxon>Viridiplantae</taxon>
        <taxon>Streptophyta</taxon>
        <taxon>Embryophyta</taxon>
        <taxon>Tracheophyta</taxon>
        <taxon>Spermatophyta</taxon>
        <taxon>Magnoliopsida</taxon>
        <taxon>eudicotyledons</taxon>
        <taxon>Gunneridae</taxon>
        <taxon>Pentapetalae</taxon>
        <taxon>asterids</taxon>
        <taxon>Ericales</taxon>
        <taxon>Ericaceae</taxon>
        <taxon>Vaccinioideae</taxon>
        <taxon>Vaccinieae</taxon>
        <taxon>Vaccinium</taxon>
    </lineage>
</organism>
<dbReference type="Proteomes" id="UP000828048">
    <property type="component" value="Chromosome 7"/>
</dbReference>